<dbReference type="PATRIC" id="fig|1423759.3.peg.1133"/>
<evidence type="ECO:0000313" key="2">
    <source>
        <dbReference type="Proteomes" id="UP000051448"/>
    </source>
</evidence>
<evidence type="ECO:0000313" key="1">
    <source>
        <dbReference type="EMBL" id="KRL08002.1"/>
    </source>
</evidence>
<dbReference type="AlphaFoldDB" id="A0A0R1MS49"/>
<accession>A0A0R1MS49</accession>
<reference evidence="1 2" key="1">
    <citation type="journal article" date="2015" name="Genome Announc.">
        <title>Expanding the biotechnology potential of lactobacilli through comparative genomics of 213 strains and associated genera.</title>
        <authorList>
            <person name="Sun Z."/>
            <person name="Harris H.M."/>
            <person name="McCann A."/>
            <person name="Guo C."/>
            <person name="Argimon S."/>
            <person name="Zhang W."/>
            <person name="Yang X."/>
            <person name="Jeffery I.B."/>
            <person name="Cooney J.C."/>
            <person name="Kagawa T.F."/>
            <person name="Liu W."/>
            <person name="Song Y."/>
            <person name="Salvetti E."/>
            <person name="Wrobel A."/>
            <person name="Rasinkangas P."/>
            <person name="Parkhill J."/>
            <person name="Rea M.C."/>
            <person name="O'Sullivan O."/>
            <person name="Ritari J."/>
            <person name="Douillard F.P."/>
            <person name="Paul Ross R."/>
            <person name="Yang R."/>
            <person name="Briner A.E."/>
            <person name="Felis G.E."/>
            <person name="de Vos W.M."/>
            <person name="Barrangou R."/>
            <person name="Klaenhammer T.R."/>
            <person name="Caufield P.W."/>
            <person name="Cui Y."/>
            <person name="Zhang H."/>
            <person name="O'Toole P.W."/>
        </authorList>
    </citation>
    <scope>NUCLEOTIDE SEQUENCE [LARGE SCALE GENOMIC DNA]</scope>
    <source>
        <strain evidence="1 2">DSM 19519</strain>
    </source>
</reference>
<protein>
    <recommendedName>
        <fullName evidence="3">YopX protein domain-containing protein</fullName>
    </recommendedName>
</protein>
<dbReference type="Proteomes" id="UP000051448">
    <property type="component" value="Unassembled WGS sequence"/>
</dbReference>
<gene>
    <name evidence="1" type="ORF">FC92_GL001074</name>
</gene>
<name>A0A0R1MS49_9LACO</name>
<dbReference type="STRING" id="1423759.FC92_GL001074"/>
<evidence type="ECO:0008006" key="3">
    <source>
        <dbReference type="Google" id="ProtNLM"/>
    </source>
</evidence>
<organism evidence="1 2">
    <name type="scientific">Liquorilactobacillus hordei DSM 19519</name>
    <dbReference type="NCBI Taxonomy" id="1423759"/>
    <lineage>
        <taxon>Bacteria</taxon>
        <taxon>Bacillati</taxon>
        <taxon>Bacillota</taxon>
        <taxon>Bacilli</taxon>
        <taxon>Lactobacillales</taxon>
        <taxon>Lactobacillaceae</taxon>
        <taxon>Liquorilactobacillus</taxon>
    </lineage>
</organism>
<comment type="caution">
    <text evidence="1">The sequence shown here is derived from an EMBL/GenBank/DDBJ whole genome shotgun (WGS) entry which is preliminary data.</text>
</comment>
<dbReference type="SUPFAM" id="SSF159006">
    <property type="entry name" value="YopX-like"/>
    <property type="match status" value="1"/>
</dbReference>
<proteinExistence type="predicted"/>
<dbReference type="EMBL" id="AZDX01000003">
    <property type="protein sequence ID" value="KRL08002.1"/>
    <property type="molecule type" value="Genomic_DNA"/>
</dbReference>
<keyword evidence="2" id="KW-1185">Reference proteome</keyword>
<sequence>MYQGAELDEIVLERCTQKQDKNGRLFYDGDIIKTEKGNYQEVVDYQAEIGGKGEKLVSQFSAFPFGYNDMELKDIVTYKLSKTDEIVGEYHTFKLPKGVIENG</sequence>